<dbReference type="AlphaFoldDB" id="A0A2P2P7I8"/>
<dbReference type="EMBL" id="GGEC01070240">
    <property type="protein sequence ID" value="MBX50724.1"/>
    <property type="molecule type" value="Transcribed_RNA"/>
</dbReference>
<proteinExistence type="predicted"/>
<name>A0A2P2P7I8_RHIMU</name>
<evidence type="ECO:0000313" key="1">
    <source>
        <dbReference type="EMBL" id="MBX50724.1"/>
    </source>
</evidence>
<organism evidence="1">
    <name type="scientific">Rhizophora mucronata</name>
    <name type="common">Asiatic mangrove</name>
    <dbReference type="NCBI Taxonomy" id="61149"/>
    <lineage>
        <taxon>Eukaryota</taxon>
        <taxon>Viridiplantae</taxon>
        <taxon>Streptophyta</taxon>
        <taxon>Embryophyta</taxon>
        <taxon>Tracheophyta</taxon>
        <taxon>Spermatophyta</taxon>
        <taxon>Magnoliopsida</taxon>
        <taxon>eudicotyledons</taxon>
        <taxon>Gunneridae</taxon>
        <taxon>Pentapetalae</taxon>
        <taxon>rosids</taxon>
        <taxon>fabids</taxon>
        <taxon>Malpighiales</taxon>
        <taxon>Rhizophoraceae</taxon>
        <taxon>Rhizophora</taxon>
    </lineage>
</organism>
<reference evidence="1" key="1">
    <citation type="submission" date="2018-02" db="EMBL/GenBank/DDBJ databases">
        <title>Rhizophora mucronata_Transcriptome.</title>
        <authorList>
            <person name="Meera S.P."/>
            <person name="Sreeshan A."/>
            <person name="Augustine A."/>
        </authorList>
    </citation>
    <scope>NUCLEOTIDE SEQUENCE</scope>
    <source>
        <tissue evidence="1">Leaf</tissue>
    </source>
</reference>
<protein>
    <submittedName>
        <fullName evidence="1">Uncharacterized protein</fullName>
    </submittedName>
</protein>
<accession>A0A2P2P7I8</accession>
<sequence length="27" mass="3231">MHKALQLRKRKPPSFENKKIVPTIEIK</sequence>